<dbReference type="EMBL" id="JBEGIE010000076">
    <property type="protein sequence ID" value="MEV4914293.1"/>
    <property type="molecule type" value="Genomic_DNA"/>
</dbReference>
<evidence type="ECO:0000256" key="1">
    <source>
        <dbReference type="SAM" id="Phobius"/>
    </source>
</evidence>
<keyword evidence="3" id="KW-1185">Reference proteome</keyword>
<protein>
    <submittedName>
        <fullName evidence="2">Uncharacterized protein</fullName>
    </submittedName>
</protein>
<name>A0ABV3IIX2_9BACI</name>
<dbReference type="Proteomes" id="UP001552502">
    <property type="component" value="Unassembled WGS sequence"/>
</dbReference>
<reference evidence="2 3" key="1">
    <citation type="journal article" date="2023" name="Proc. Natl. Acad. Sci. U.S.A.">
        <title>Bacterial tolerance to host-exuded specialized metabolites structures the maize root microbiome.</title>
        <authorList>
            <person name="Thoenen L."/>
            <person name="Giroud C."/>
            <person name="Kreuzer M."/>
            <person name="Waelchli J."/>
            <person name="Gfeller V."/>
            <person name="Deslandes-Herold G."/>
            <person name="Mateo P."/>
            <person name="Robert C.A.M."/>
            <person name="Ahrens C.H."/>
            <person name="Rubio-Somoza I."/>
            <person name="Bruggmann R."/>
            <person name="Erb M."/>
            <person name="Schlaeppi K."/>
        </authorList>
    </citation>
    <scope>NUCLEOTIDE SEQUENCE [LARGE SCALE GENOMIC DNA]</scope>
    <source>
        <strain evidence="2 3">LBA1-1-1.1</strain>
    </source>
</reference>
<dbReference type="RefSeq" id="WP_199640719.1">
    <property type="nucleotide sequence ID" value="NZ_JBEGIE010000076.1"/>
</dbReference>
<feature type="transmembrane region" description="Helical" evidence="1">
    <location>
        <begin position="536"/>
        <end position="555"/>
    </location>
</feature>
<evidence type="ECO:0000313" key="2">
    <source>
        <dbReference type="EMBL" id="MEV4914293.1"/>
    </source>
</evidence>
<evidence type="ECO:0000313" key="3">
    <source>
        <dbReference type="Proteomes" id="UP001552502"/>
    </source>
</evidence>
<accession>A0ABV3IIX2</accession>
<keyword evidence="1" id="KW-0472">Membrane</keyword>
<keyword evidence="1" id="KW-0812">Transmembrane</keyword>
<keyword evidence="1" id="KW-1133">Transmembrane helix</keyword>
<gene>
    <name evidence="2" type="ORF">MRBLBA1_005259</name>
</gene>
<organism evidence="2 3">
    <name type="scientific">Bacillus proteolyticus</name>
    <dbReference type="NCBI Taxonomy" id="2026192"/>
    <lineage>
        <taxon>Bacteria</taxon>
        <taxon>Bacillati</taxon>
        <taxon>Bacillota</taxon>
        <taxon>Bacilli</taxon>
        <taxon>Bacillales</taxon>
        <taxon>Bacillaceae</taxon>
        <taxon>Bacillus</taxon>
        <taxon>Bacillus cereus group</taxon>
    </lineage>
</organism>
<feature type="transmembrane region" description="Helical" evidence="1">
    <location>
        <begin position="496"/>
        <end position="516"/>
    </location>
</feature>
<proteinExistence type="predicted"/>
<sequence>MFYKVLNMFSIIDFKKEEFELIQKNIKESRGYVSYVDIKKGTRKNNPRYEKYLAIKQNLYSHYAPRRPIEQKSGFKHMYISLDSKDSDKEKLEKIKAKYGILNDYIIEYEILNGEIEGEYIAKHIYKPLEYVAYEKLISMDDNLMRLDKANLRDEFIMNNYKRFLLLPFLIKDGDNYTEAYVIANIYKEGVITLQVTLSFEHDKVIAVSDNSPRQQIIPEVHFYKSKQSYNTHDYWEKDIQKNITIDHIMRHCIQQLCELCKTEFKENNYERKITWIFGDYEMNKRANHQEFIEKNKKLYVSHLENCGKQFIDMMHSDDIDKVLQESKVFNLRELVYMCNSTFSIISNGSRIYRTYIEKNLKQEENHLKKMRVYDDRILQIYKDLTLKQMFDFIRFYELSLIKKHYVGQLLSGMSEKSVKTTRDYNLLRRDFNFLKLDYNEEILFKDEGTAKVLYSDILDKTNTSSLLTKAEELFKNIREDVLNHKEMEVKSNETIILIISSIIAVVLGYNGIKLIVNDILMNLPFIGEFVSLHPLRYTLGIWGFLVFIMIYLNIKRWFKNQQ</sequence>
<comment type="caution">
    <text evidence="2">The sequence shown here is derived from an EMBL/GenBank/DDBJ whole genome shotgun (WGS) entry which is preliminary data.</text>
</comment>